<dbReference type="PANTHER" id="PTHR10039">
    <property type="entry name" value="AMELOGENIN"/>
    <property type="match status" value="1"/>
</dbReference>
<evidence type="ECO:0000256" key="2">
    <source>
        <dbReference type="SAM" id="MobiDB-lite"/>
    </source>
</evidence>
<dbReference type="EMBL" id="QVQW01000006">
    <property type="protein sequence ID" value="RKU48068.1"/>
    <property type="molecule type" value="Genomic_DNA"/>
</dbReference>
<gene>
    <name evidence="4" type="ORF">DL546_008242</name>
</gene>
<evidence type="ECO:0000259" key="3">
    <source>
        <dbReference type="Pfam" id="PF24883"/>
    </source>
</evidence>
<sequence length="871" mass="98412">MNAQDMDSAPASNDIPEVGLTVVYEPKSTSPNLDVVFVHGFTGSPCKTWTHQDADDDQGPPLKRRKLGSGFRSRRQAVFWPRDLLPSTLPGARIMTYGYNTHLTLKYIGNLAQEITLYDIARDLLLSLERSRRQEPSRPILFISHSLGGLVVKDMLRYADHNKGDTSPHLDDLVKSTVGLMFFGTPHLGADPRSLFHRQVEGIARLVLKVNDNIVRTLWPNSENARRLQDEFVPLVQKQKWTVHSFQEAHNNRVLGKQVVDHGSSCLGMGPPLETREDINRDHSGMCRFTGPSDPEYQKVVAALQRMNAGLVTRSQKRNGGARPLSEEEHQALLDSLHFDQIHNRLQSVKAAYAATCRWFIRHPAYLDWQDPQKASEHDGFLWLKGKQGAGKSTLMKFALASHRKSHGGGNIASFFFNARGAELERTTVGMYRSLIVQLLEMLPRLRCAFDDADLKPWNALGSPPWSIELLKEVFGQLVQGLEPSEPVTCFIDALDECSRDEIRDMVEFFEGLMADRGVDQGTFRVVFSSRYYLEITTSKAVSLVLETQEEHSSDIKKYVNGRLNIKLRTDVRDQIVLRIEEKASGVFMWVVLVVDILNKAHLDWSSTVSDKHELLLCLQWIFFARRPLSPDELYCGILAGAEPMMLGKYDTGNDGVKRFILNASKGLAEMVDLKKGNTIVQFIHESVRDFLLKEGGLGTLWLNLGDDFDSQSHDALKDCCITYIELDLPEPEADPFLQYAVHSVLWHADNAAAGGIRQGKFLEGFPRERWVNPHNLHEKQKNRRYSMSVSLMYILAAGDLGALIKTHMVGTSRSGLEREEERVFTPLFTARATKSQRATQVILQEVSRTHLDSLELEQLCQQFLEEKPTL</sequence>
<accession>A0A420YJK3</accession>
<dbReference type="InterPro" id="IPR029058">
    <property type="entry name" value="AB_hydrolase_fold"/>
</dbReference>
<organism evidence="4 5">
    <name type="scientific">Coniochaeta pulveracea</name>
    <dbReference type="NCBI Taxonomy" id="177199"/>
    <lineage>
        <taxon>Eukaryota</taxon>
        <taxon>Fungi</taxon>
        <taxon>Dikarya</taxon>
        <taxon>Ascomycota</taxon>
        <taxon>Pezizomycotina</taxon>
        <taxon>Sordariomycetes</taxon>
        <taxon>Sordariomycetidae</taxon>
        <taxon>Coniochaetales</taxon>
        <taxon>Coniochaetaceae</taxon>
        <taxon>Coniochaeta</taxon>
    </lineage>
</organism>
<comment type="caution">
    <text evidence="4">The sequence shown here is derived from an EMBL/GenBank/DDBJ whole genome shotgun (WGS) entry which is preliminary data.</text>
</comment>
<dbReference type="SUPFAM" id="SSF53474">
    <property type="entry name" value="alpha/beta-Hydrolases"/>
    <property type="match status" value="1"/>
</dbReference>
<protein>
    <recommendedName>
        <fullName evidence="3">Nephrocystin 3-like N-terminal domain-containing protein</fullName>
    </recommendedName>
</protein>
<dbReference type="OrthoDB" id="194358at2759"/>
<dbReference type="Proteomes" id="UP000275385">
    <property type="component" value="Unassembled WGS sequence"/>
</dbReference>
<dbReference type="SUPFAM" id="SSF52540">
    <property type="entry name" value="P-loop containing nucleoside triphosphate hydrolases"/>
    <property type="match status" value="1"/>
</dbReference>
<dbReference type="AlphaFoldDB" id="A0A420YJK3"/>
<keyword evidence="1" id="KW-0677">Repeat</keyword>
<feature type="domain" description="Nephrocystin 3-like N-terminal" evidence="3">
    <location>
        <begin position="356"/>
        <end position="531"/>
    </location>
</feature>
<proteinExistence type="predicted"/>
<evidence type="ECO:0000313" key="5">
    <source>
        <dbReference type="Proteomes" id="UP000275385"/>
    </source>
</evidence>
<reference evidence="4 5" key="1">
    <citation type="submission" date="2018-08" db="EMBL/GenBank/DDBJ databases">
        <title>Draft genome of the lignicolous fungus Coniochaeta pulveracea.</title>
        <authorList>
            <person name="Borstlap C.J."/>
            <person name="De Witt R.N."/>
            <person name="Botha A."/>
            <person name="Volschenk H."/>
        </authorList>
    </citation>
    <scope>NUCLEOTIDE SEQUENCE [LARGE SCALE GENOMIC DNA]</scope>
    <source>
        <strain evidence="4 5">CAB683</strain>
    </source>
</reference>
<dbReference type="Pfam" id="PF24883">
    <property type="entry name" value="NPHP3_N"/>
    <property type="match status" value="1"/>
</dbReference>
<dbReference type="InterPro" id="IPR056884">
    <property type="entry name" value="NPHP3-like_N"/>
</dbReference>
<evidence type="ECO:0000313" key="4">
    <source>
        <dbReference type="EMBL" id="RKU48068.1"/>
    </source>
</evidence>
<name>A0A420YJK3_9PEZI</name>
<dbReference type="PANTHER" id="PTHR10039:SF5">
    <property type="entry name" value="NACHT DOMAIN-CONTAINING PROTEIN"/>
    <property type="match status" value="1"/>
</dbReference>
<dbReference type="Gene3D" id="3.40.50.300">
    <property type="entry name" value="P-loop containing nucleotide triphosphate hydrolases"/>
    <property type="match status" value="1"/>
</dbReference>
<dbReference type="Gene3D" id="3.40.50.1820">
    <property type="entry name" value="alpha/beta hydrolase"/>
    <property type="match status" value="1"/>
</dbReference>
<evidence type="ECO:0000256" key="1">
    <source>
        <dbReference type="ARBA" id="ARBA00022737"/>
    </source>
</evidence>
<keyword evidence="5" id="KW-1185">Reference proteome</keyword>
<dbReference type="InterPro" id="IPR027417">
    <property type="entry name" value="P-loop_NTPase"/>
</dbReference>
<feature type="region of interest" description="Disordered" evidence="2">
    <location>
        <begin position="49"/>
        <end position="69"/>
    </location>
</feature>